<keyword evidence="1" id="KW-0472">Membrane</keyword>
<protein>
    <recommendedName>
        <fullName evidence="4">Secreted protein</fullName>
    </recommendedName>
</protein>
<reference evidence="2 3" key="1">
    <citation type="journal article" date="2014" name="Genome Announc.">
        <title>Complete Genome Sequence of Mycoplasma ovis Strain Michigan, a Hemoplasma of Sheep with Two Distinct 16S rRNA Genes.</title>
        <authorList>
            <person name="Deshuillers P.L."/>
            <person name="Santos A.P."/>
            <person name="do Nascimento N.C."/>
            <person name="Hampel J.A."/>
            <person name="Bergin I.L."/>
            <person name="Dyson M.C."/>
            <person name="Messick J.B."/>
        </authorList>
    </citation>
    <scope>NUCLEOTIDE SEQUENCE [LARGE SCALE GENOMIC DNA]</scope>
    <source>
        <strain evidence="2 3">Michigan</strain>
    </source>
</reference>
<name>A0ABM5P291_9MOLU</name>
<keyword evidence="1" id="KW-0812">Transmembrane</keyword>
<feature type="transmembrane region" description="Helical" evidence="1">
    <location>
        <begin position="12"/>
        <end position="32"/>
    </location>
</feature>
<dbReference type="Proteomes" id="UP000018745">
    <property type="component" value="Chromosome"/>
</dbReference>
<proteinExistence type="predicted"/>
<gene>
    <name evidence="2" type="ORF">OVS_04265</name>
</gene>
<organism evidence="2 3">
    <name type="scientific">Mycoplasma ovis str. Michigan</name>
    <dbReference type="NCBI Taxonomy" id="1415773"/>
    <lineage>
        <taxon>Bacteria</taxon>
        <taxon>Bacillati</taxon>
        <taxon>Mycoplasmatota</taxon>
        <taxon>Mollicutes</taxon>
        <taxon>Mycoplasmataceae</taxon>
        <taxon>Mycoplasma</taxon>
    </lineage>
</organism>
<keyword evidence="3" id="KW-1185">Reference proteome</keyword>
<evidence type="ECO:0000313" key="3">
    <source>
        <dbReference type="Proteomes" id="UP000018745"/>
    </source>
</evidence>
<keyword evidence="1" id="KW-1133">Transmembrane helix</keyword>
<accession>A0ABM5P291</accession>
<dbReference type="RefSeq" id="WP_024071609.1">
    <property type="nucleotide sequence ID" value="NC_023062.1"/>
</dbReference>
<sequence>MFANISFLSLKTGGGLVLLLGWCGTFATTTMFKNFPKDCMKKAKFKRLRVRRECYKLFTNSSQGELIVCPDQKEWTNPVF</sequence>
<dbReference type="EMBL" id="CP006935">
    <property type="protein sequence ID" value="AHC40580.1"/>
    <property type="molecule type" value="Genomic_DNA"/>
</dbReference>
<evidence type="ECO:0000313" key="2">
    <source>
        <dbReference type="EMBL" id="AHC40580.1"/>
    </source>
</evidence>
<evidence type="ECO:0000256" key="1">
    <source>
        <dbReference type="SAM" id="Phobius"/>
    </source>
</evidence>
<evidence type="ECO:0008006" key="4">
    <source>
        <dbReference type="Google" id="ProtNLM"/>
    </source>
</evidence>